<comment type="caution">
    <text evidence="1">The sequence shown here is derived from an EMBL/GenBank/DDBJ whole genome shotgun (WGS) entry which is preliminary data.</text>
</comment>
<gene>
    <name evidence="1" type="ORF">CDAR_492871</name>
</gene>
<keyword evidence="2" id="KW-1185">Reference proteome</keyword>
<accession>A0AAV4TE02</accession>
<dbReference type="Proteomes" id="UP001054837">
    <property type="component" value="Unassembled WGS sequence"/>
</dbReference>
<sequence>MDTYSGKLFQFSTILMLAHTERLDQSIFNKNTLPIYPTPCPGVHYANVLLRVITRAPFLSDPIRKVVGGGKGPIDGGIHELTIPVSFGVHPRIRFKLVSFED</sequence>
<dbReference type="EMBL" id="BPLQ01009301">
    <property type="protein sequence ID" value="GIY43127.1"/>
    <property type="molecule type" value="Genomic_DNA"/>
</dbReference>
<reference evidence="1 2" key="1">
    <citation type="submission" date="2021-06" db="EMBL/GenBank/DDBJ databases">
        <title>Caerostris darwini draft genome.</title>
        <authorList>
            <person name="Kono N."/>
            <person name="Arakawa K."/>
        </authorList>
    </citation>
    <scope>NUCLEOTIDE SEQUENCE [LARGE SCALE GENOMIC DNA]</scope>
</reference>
<evidence type="ECO:0000313" key="1">
    <source>
        <dbReference type="EMBL" id="GIY43127.1"/>
    </source>
</evidence>
<protein>
    <submittedName>
        <fullName evidence="1">Uncharacterized protein</fullName>
    </submittedName>
</protein>
<proteinExistence type="predicted"/>
<name>A0AAV4TE02_9ARAC</name>
<evidence type="ECO:0000313" key="2">
    <source>
        <dbReference type="Proteomes" id="UP001054837"/>
    </source>
</evidence>
<dbReference type="AlphaFoldDB" id="A0AAV4TE02"/>
<organism evidence="1 2">
    <name type="scientific">Caerostris darwini</name>
    <dbReference type="NCBI Taxonomy" id="1538125"/>
    <lineage>
        <taxon>Eukaryota</taxon>
        <taxon>Metazoa</taxon>
        <taxon>Ecdysozoa</taxon>
        <taxon>Arthropoda</taxon>
        <taxon>Chelicerata</taxon>
        <taxon>Arachnida</taxon>
        <taxon>Araneae</taxon>
        <taxon>Araneomorphae</taxon>
        <taxon>Entelegynae</taxon>
        <taxon>Araneoidea</taxon>
        <taxon>Araneidae</taxon>
        <taxon>Caerostris</taxon>
    </lineage>
</organism>